<dbReference type="AlphaFoldDB" id="A0A0G4FE54"/>
<feature type="region of interest" description="Disordered" evidence="1">
    <location>
        <begin position="738"/>
        <end position="810"/>
    </location>
</feature>
<dbReference type="InterPro" id="IPR013783">
    <property type="entry name" value="Ig-like_fold"/>
</dbReference>
<proteinExistence type="predicted"/>
<dbReference type="Proteomes" id="UP000041254">
    <property type="component" value="Unassembled WGS sequence"/>
</dbReference>
<dbReference type="SUPFAM" id="SSF81606">
    <property type="entry name" value="PP2C-like"/>
    <property type="match status" value="1"/>
</dbReference>
<dbReference type="Pfam" id="PF16561">
    <property type="entry name" value="AMPK1_CBM"/>
    <property type="match status" value="1"/>
</dbReference>
<dbReference type="GO" id="GO:0004722">
    <property type="term" value="F:protein serine/threonine phosphatase activity"/>
    <property type="evidence" value="ECO:0007669"/>
    <property type="project" value="TreeGrafter"/>
</dbReference>
<evidence type="ECO:0000256" key="1">
    <source>
        <dbReference type="SAM" id="MobiDB-lite"/>
    </source>
</evidence>
<protein>
    <recommendedName>
        <fullName evidence="2">PPM-type phosphatase domain-containing protein</fullName>
    </recommendedName>
</protein>
<dbReference type="EMBL" id="CDMY01000417">
    <property type="protein sequence ID" value="CEM11485.1"/>
    <property type="molecule type" value="Genomic_DNA"/>
</dbReference>
<accession>A0A0G4FE54</accession>
<evidence type="ECO:0000313" key="4">
    <source>
        <dbReference type="Proteomes" id="UP000041254"/>
    </source>
</evidence>
<dbReference type="Gene3D" id="2.60.40.10">
    <property type="entry name" value="Immunoglobulins"/>
    <property type="match status" value="1"/>
</dbReference>
<feature type="compositionally biased region" description="Pro residues" evidence="1">
    <location>
        <begin position="1042"/>
        <end position="1080"/>
    </location>
</feature>
<feature type="region of interest" description="Disordered" evidence="1">
    <location>
        <begin position="233"/>
        <end position="254"/>
    </location>
</feature>
<feature type="region of interest" description="Disordered" evidence="1">
    <location>
        <begin position="178"/>
        <end position="205"/>
    </location>
</feature>
<dbReference type="InterPro" id="IPR036457">
    <property type="entry name" value="PPM-type-like_dom_sf"/>
</dbReference>
<dbReference type="PANTHER" id="PTHR12320:SF1">
    <property type="entry name" value="PROTEIN PHOSPHATASE PTC7 HOMOLOG"/>
    <property type="match status" value="1"/>
</dbReference>
<feature type="compositionally biased region" description="Basic and acidic residues" evidence="1">
    <location>
        <begin position="399"/>
        <end position="416"/>
    </location>
</feature>
<dbReference type="PROSITE" id="PS51746">
    <property type="entry name" value="PPM_2"/>
    <property type="match status" value="1"/>
</dbReference>
<dbReference type="VEuPathDB" id="CryptoDB:Vbra_15148"/>
<evidence type="ECO:0000313" key="3">
    <source>
        <dbReference type="EMBL" id="CEM11485.1"/>
    </source>
</evidence>
<dbReference type="PhylomeDB" id="A0A0G4FE54"/>
<feature type="compositionally biased region" description="Polar residues" evidence="1">
    <location>
        <begin position="449"/>
        <end position="460"/>
    </location>
</feature>
<dbReference type="InterPro" id="IPR001932">
    <property type="entry name" value="PPM-type_phosphatase-like_dom"/>
</dbReference>
<feature type="compositionally biased region" description="Polar residues" evidence="1">
    <location>
        <begin position="773"/>
        <end position="782"/>
    </location>
</feature>
<reference evidence="3 4" key="1">
    <citation type="submission" date="2014-11" db="EMBL/GenBank/DDBJ databases">
        <authorList>
            <person name="Zhu J."/>
            <person name="Qi W."/>
            <person name="Song R."/>
        </authorList>
    </citation>
    <scope>NUCLEOTIDE SEQUENCE [LARGE SCALE GENOMIC DNA]</scope>
</reference>
<dbReference type="Gene3D" id="3.60.40.10">
    <property type="entry name" value="PPM-type phosphatase domain"/>
    <property type="match status" value="1"/>
</dbReference>
<sequence length="1158" mass="125599">MGSIYRRLCRAIARFFPNRDADYDDSDAEPQDPAVLSLTLSDALKTARGPCRQRGASAAVGKNGCDRRGIDPFIDVLENIATTENPIRAKTHTFLRCVNRLNRNNQLEYKRARLDHSFAEFALNRSQQLKFYIERQDDDWLLFDPYDIKQDTPRTDSSRSGSGRLSLPFASLYARPSDSSLSATRMGGANNPKEDDGTPSPVLPPYPIAHDTVVWAWRRDSDDSIDEVDALQRASSDGRQVRRDNVQGPKLRPLNSRKRDGPIIRWNAPGASCVEVMGNFTNPPWTVALELFKCSRTGVFWLSLREVVDHIQPGLYLYKYRVDGVVTVDRKLPIQQSHNGQLFNILVVHQIALKHAKSFEDLQKRRRSSSAGMRVYRPTTRIGLPSPPTRTRSVPISPDKYDAARHDSDDSTKESTGDPSSPRSPGTHAHDDAEPESPRQSLLAGLPRTLSTPALGTTVSVKRHHRKRSIQCGEGGESGDLSPSSVSSSGSGSGDEGGGYGRMVVCPTGAVGWTPEVLNCLHAMHTHADVMLEMNLPDLRHAKALRLTAGACSIPHPDKRSRGGEDAFFIWETTSTDLAWSGIGVADGVGEWTNLGLNARQFADELMDGCKREVVRINERLERRRTRHIARQQLLLQRQQAAMARKASAPSPLPIMSRNLSCDSDDNDTGASGLSLEAARRLASPGLPVGQGGLEGESLMADEPLEPPSSPLMQALERDEREKNFSYYSNSLATLSTRDLSAPLPDPTPAPKPLAHSAKRPRITASVIADNAELSSSPSETPDGSPRGSPTPAGDCDGEASPSASVRDEARAARLQRRMLQVLKAGYANTRAWGSSTACVACLDEEGGRLGVANLGDSGLIVLRRQTAYELEVVKKTVEQQHGFNCPYQLMRVPKKSDLPYLEQNGLQRLASWVRGIPEPANHDLPECADISTVDLMEGDLVILGTDGVFDNLFEHEIAALANLAMSPYEALLLHDQSLTTSPKNIATAIAEAAFNRSQDLTARTPFASNAAASRKLIHKGGKADDITVVAAWCVREPPVSPQPPAIAPSAPPVPLPPTSSSETPPPLSPRIAPKSPPPTGRWRRTQQKNPAAGGEKVVGAAAAEGASATALQQRGRSYSGPIGAARGQEQQRPGMRRRVSSDNVGGGGVLSSLLHGE</sequence>
<feature type="region of interest" description="Disordered" evidence="1">
    <location>
        <begin position="641"/>
        <end position="711"/>
    </location>
</feature>
<dbReference type="InterPro" id="IPR014756">
    <property type="entry name" value="Ig_E-set"/>
</dbReference>
<feature type="compositionally biased region" description="Low complexity" evidence="1">
    <location>
        <begin position="479"/>
        <end position="490"/>
    </location>
</feature>
<dbReference type="InParanoid" id="A0A0G4FE54"/>
<feature type="compositionally biased region" description="Low complexity" evidence="1">
    <location>
        <begin position="1092"/>
        <end position="1111"/>
    </location>
</feature>
<dbReference type="OrthoDB" id="25675at2759"/>
<gene>
    <name evidence="3" type="ORF">Vbra_15148</name>
</gene>
<dbReference type="CDD" id="cd02859">
    <property type="entry name" value="E_set_AMPKbeta_like_N"/>
    <property type="match status" value="1"/>
</dbReference>
<dbReference type="PANTHER" id="PTHR12320">
    <property type="entry name" value="PROTEIN PHOSPHATASE 2C"/>
    <property type="match status" value="1"/>
</dbReference>
<keyword evidence="4" id="KW-1185">Reference proteome</keyword>
<dbReference type="STRING" id="1169540.A0A0G4FE54"/>
<dbReference type="SMART" id="SM00332">
    <property type="entry name" value="PP2Cc"/>
    <property type="match status" value="1"/>
</dbReference>
<feature type="region of interest" description="Disordered" evidence="1">
    <location>
        <begin position="1042"/>
        <end position="1158"/>
    </location>
</feature>
<feature type="region of interest" description="Disordered" evidence="1">
    <location>
        <begin position="362"/>
        <end position="497"/>
    </location>
</feature>
<evidence type="ECO:0000259" key="2">
    <source>
        <dbReference type="PROSITE" id="PS51746"/>
    </source>
</evidence>
<dbReference type="SUPFAM" id="SSF81296">
    <property type="entry name" value="E set domains"/>
    <property type="match status" value="1"/>
</dbReference>
<dbReference type="InterPro" id="IPR032640">
    <property type="entry name" value="AMPK1_CBM"/>
</dbReference>
<name>A0A0G4FE54_VITBC</name>
<organism evidence="3 4">
    <name type="scientific">Vitrella brassicaformis (strain CCMP3155)</name>
    <dbReference type="NCBI Taxonomy" id="1169540"/>
    <lineage>
        <taxon>Eukaryota</taxon>
        <taxon>Sar</taxon>
        <taxon>Alveolata</taxon>
        <taxon>Colpodellida</taxon>
        <taxon>Vitrellaceae</taxon>
        <taxon>Vitrella</taxon>
    </lineage>
</organism>
<dbReference type="InterPro" id="IPR039123">
    <property type="entry name" value="PPTC7"/>
</dbReference>
<feature type="domain" description="PPM-type phosphatase" evidence="2">
    <location>
        <begin position="548"/>
        <end position="1034"/>
    </location>
</feature>